<keyword evidence="3" id="KW-1185">Reference proteome</keyword>
<evidence type="ECO:0008006" key="4">
    <source>
        <dbReference type="Google" id="ProtNLM"/>
    </source>
</evidence>
<evidence type="ECO:0000256" key="1">
    <source>
        <dbReference type="SAM" id="Phobius"/>
    </source>
</evidence>
<keyword evidence="1" id="KW-0812">Transmembrane</keyword>
<organism evidence="2 3">
    <name type="scientific">Paenibacillus tianjinensis</name>
    <dbReference type="NCBI Taxonomy" id="2810347"/>
    <lineage>
        <taxon>Bacteria</taxon>
        <taxon>Bacillati</taxon>
        <taxon>Bacillota</taxon>
        <taxon>Bacilli</taxon>
        <taxon>Bacillales</taxon>
        <taxon>Paenibacillaceae</taxon>
        <taxon>Paenibacillus</taxon>
    </lineage>
</organism>
<accession>A0ABX7LDB7</accession>
<dbReference type="Proteomes" id="UP000663452">
    <property type="component" value="Chromosome"/>
</dbReference>
<protein>
    <recommendedName>
        <fullName evidence="4">DUF4367 domain-containing protein</fullName>
    </recommendedName>
</protein>
<feature type="transmembrane region" description="Helical" evidence="1">
    <location>
        <begin position="47"/>
        <end position="68"/>
    </location>
</feature>
<sequence>MPAYNEKELKEILINAVPGEADLSGSVMRRLYAGQQIKERFFMKYKIGVLVITGLLLTASSGFAAVHYQTLNNKDGEVTYQVKPATEFPAVQQEEIERLDYSRDLAGQLLQEGTAAIFYVVPHNPGGVTDTRSKPVTYTDLPTLQARLSGQSVFLTDALPDGYSFHSASVYYKPVNLLSPPSPTEAAATADKLRVMAEQSGQDYAMVPVKLSDQLLNMTASYRQGEQEITVSISKSAGPATTYVDESVDFTAEKLVVHGVEMIYTQYKGGNSLTWSAGIPGGQELLYYQMDEMSGQYFSKEEMIRLAEPFLK</sequence>
<name>A0ABX7LDB7_9BACL</name>
<keyword evidence="1" id="KW-1133">Transmembrane helix</keyword>
<keyword evidence="1" id="KW-0472">Membrane</keyword>
<evidence type="ECO:0000313" key="3">
    <source>
        <dbReference type="Proteomes" id="UP000663452"/>
    </source>
</evidence>
<gene>
    <name evidence="2" type="ORF">JRJ22_01575</name>
</gene>
<proteinExistence type="predicted"/>
<evidence type="ECO:0000313" key="2">
    <source>
        <dbReference type="EMBL" id="QSF45386.1"/>
    </source>
</evidence>
<dbReference type="RefSeq" id="WP_206102848.1">
    <property type="nucleotide sequence ID" value="NZ_CP070969.1"/>
</dbReference>
<reference evidence="2 3" key="1">
    <citation type="submission" date="2021-02" db="EMBL/GenBank/DDBJ databases">
        <title>Paenibacillus tianjinensis sp. nov.</title>
        <authorList>
            <person name="Liu H."/>
        </authorList>
    </citation>
    <scope>NUCLEOTIDE SEQUENCE [LARGE SCALE GENOMIC DNA]</scope>
    <source>
        <strain evidence="2 3">TB2019</strain>
    </source>
</reference>
<dbReference type="EMBL" id="CP070969">
    <property type="protein sequence ID" value="QSF45386.1"/>
    <property type="molecule type" value="Genomic_DNA"/>
</dbReference>